<dbReference type="InterPro" id="IPR000524">
    <property type="entry name" value="Tscrpt_reg_HTH_GntR"/>
</dbReference>
<keyword evidence="1" id="KW-0805">Transcription regulation</keyword>
<evidence type="ECO:0000313" key="5">
    <source>
        <dbReference type="EMBL" id="MCK2035255.1"/>
    </source>
</evidence>
<dbReference type="InterPro" id="IPR036390">
    <property type="entry name" value="WH_DNA-bd_sf"/>
</dbReference>
<keyword evidence="3" id="KW-0804">Transcription</keyword>
<dbReference type="PANTHER" id="PTHR30146:SF109">
    <property type="entry name" value="HTH-TYPE TRANSCRIPTIONAL REGULATOR GALS"/>
    <property type="match status" value="1"/>
</dbReference>
<dbReference type="SUPFAM" id="SSF53822">
    <property type="entry name" value="Periplasmic binding protein-like I"/>
    <property type="match status" value="1"/>
</dbReference>
<accession>A0ABT0FB14</accession>
<keyword evidence="2" id="KW-0238">DNA-binding</keyword>
<dbReference type="InterPro" id="IPR036388">
    <property type="entry name" value="WH-like_DNA-bd_sf"/>
</dbReference>
<sequence>MSLAQHLRDRIAVGEWSRGERLPPEAALAATHAVGVNTVRRAMSLLVADGVVVRRQGSGTYVSTPPAARTPLIGVIVPSLSYYFPTVLKGIEEVAQTSGAILRITSSDYDDALEIRGIREHLAAGCDGLLITPTLHLTDPSARLDLLRSLPIPAVLVERMPQDSPPDDGLSAVCTDVVAGGYAAVRHLARRGRRRIGFLGRRDTATADAALRGYRRAIDDLALADLPHAVARRDAWDDAALADYARRAHAAGLDGIVCLGDREATALLPHLRGVGFSLPSDLALVAFDDEEAADAPLPLTAVSPPKREVGRLAAATLLRQLGRTGDRAPVRMLLQPSVRARASSAPAPTS</sequence>
<dbReference type="InterPro" id="IPR046335">
    <property type="entry name" value="LacI/GalR-like_sensor"/>
</dbReference>
<keyword evidence="6" id="KW-1185">Reference proteome</keyword>
<dbReference type="Pfam" id="PF00392">
    <property type="entry name" value="GntR"/>
    <property type="match status" value="1"/>
</dbReference>
<dbReference type="InterPro" id="IPR028082">
    <property type="entry name" value="Peripla_BP_I"/>
</dbReference>
<organism evidence="5 6">
    <name type="scientific">Microbacterium croceum</name>
    <dbReference type="NCBI Taxonomy" id="2851645"/>
    <lineage>
        <taxon>Bacteria</taxon>
        <taxon>Bacillati</taxon>
        <taxon>Actinomycetota</taxon>
        <taxon>Actinomycetes</taxon>
        <taxon>Micrococcales</taxon>
        <taxon>Microbacteriaceae</taxon>
        <taxon>Microbacterium</taxon>
    </lineage>
</organism>
<dbReference type="CDD" id="cd07377">
    <property type="entry name" value="WHTH_GntR"/>
    <property type="match status" value="1"/>
</dbReference>
<dbReference type="SUPFAM" id="SSF46785">
    <property type="entry name" value="Winged helix' DNA-binding domain"/>
    <property type="match status" value="1"/>
</dbReference>
<evidence type="ECO:0000256" key="2">
    <source>
        <dbReference type="ARBA" id="ARBA00023125"/>
    </source>
</evidence>
<gene>
    <name evidence="5" type="ORF">KZC51_03820</name>
</gene>
<protein>
    <submittedName>
        <fullName evidence="5">GntR family transcriptional regulator</fullName>
    </submittedName>
</protein>
<comment type="caution">
    <text evidence="5">The sequence shown here is derived from an EMBL/GenBank/DDBJ whole genome shotgun (WGS) entry which is preliminary data.</text>
</comment>
<evidence type="ECO:0000256" key="1">
    <source>
        <dbReference type="ARBA" id="ARBA00023015"/>
    </source>
</evidence>
<dbReference type="EMBL" id="JAHWXN010000001">
    <property type="protein sequence ID" value="MCK2035255.1"/>
    <property type="molecule type" value="Genomic_DNA"/>
</dbReference>
<dbReference type="SMART" id="SM00345">
    <property type="entry name" value="HTH_GNTR"/>
    <property type="match status" value="1"/>
</dbReference>
<dbReference type="Proteomes" id="UP001300096">
    <property type="component" value="Unassembled WGS sequence"/>
</dbReference>
<name>A0ABT0FB14_9MICO</name>
<evidence type="ECO:0000259" key="4">
    <source>
        <dbReference type="PROSITE" id="PS50949"/>
    </source>
</evidence>
<evidence type="ECO:0000313" key="6">
    <source>
        <dbReference type="Proteomes" id="UP001300096"/>
    </source>
</evidence>
<dbReference type="PANTHER" id="PTHR30146">
    <property type="entry name" value="LACI-RELATED TRANSCRIPTIONAL REPRESSOR"/>
    <property type="match status" value="1"/>
</dbReference>
<feature type="domain" description="HTH gntR-type" evidence="4">
    <location>
        <begin position="1"/>
        <end position="65"/>
    </location>
</feature>
<evidence type="ECO:0000256" key="3">
    <source>
        <dbReference type="ARBA" id="ARBA00023163"/>
    </source>
</evidence>
<dbReference type="Gene3D" id="1.10.10.10">
    <property type="entry name" value="Winged helix-like DNA-binding domain superfamily/Winged helix DNA-binding domain"/>
    <property type="match status" value="1"/>
</dbReference>
<reference evidence="5 6" key="1">
    <citation type="submission" date="2021-06" db="EMBL/GenBank/DDBJ databases">
        <title>Genome-based taxonomic framework of Microbacterium strains isolated from marine environment, the description of four new species and reclassification of four preexisting species.</title>
        <authorList>
            <person name="Lee S.D."/>
            <person name="Kim S.-M."/>
            <person name="Byeon Y.-S."/>
            <person name="Yang H.L."/>
            <person name="Kim I.S."/>
        </authorList>
    </citation>
    <scope>NUCLEOTIDE SEQUENCE [LARGE SCALE GENOMIC DNA]</scope>
    <source>
        <strain evidence="5 6">SSW1-49</strain>
    </source>
</reference>
<proteinExistence type="predicted"/>
<dbReference type="Gene3D" id="3.40.50.2300">
    <property type="match status" value="2"/>
</dbReference>
<dbReference type="PROSITE" id="PS50949">
    <property type="entry name" value="HTH_GNTR"/>
    <property type="match status" value="1"/>
</dbReference>
<dbReference type="Pfam" id="PF13377">
    <property type="entry name" value="Peripla_BP_3"/>
    <property type="match status" value="1"/>
</dbReference>
<dbReference type="RefSeq" id="WP_247628686.1">
    <property type="nucleotide sequence ID" value="NZ_JAHWXN010000001.1"/>
</dbReference>